<dbReference type="Gene3D" id="3.30.450.20">
    <property type="entry name" value="PAS domain"/>
    <property type="match status" value="1"/>
</dbReference>
<feature type="domain" description="Histidine kinase" evidence="7">
    <location>
        <begin position="204"/>
        <end position="417"/>
    </location>
</feature>
<dbReference type="EMBL" id="DTGR01000100">
    <property type="protein sequence ID" value="HHS29285.1"/>
    <property type="molecule type" value="Genomic_DNA"/>
</dbReference>
<dbReference type="SUPFAM" id="SSF55785">
    <property type="entry name" value="PYP-like sensor domain (PAS domain)"/>
    <property type="match status" value="1"/>
</dbReference>
<dbReference type="PRINTS" id="PR00344">
    <property type="entry name" value="BCTRLSENSOR"/>
</dbReference>
<evidence type="ECO:0000256" key="4">
    <source>
        <dbReference type="ARBA" id="ARBA00022679"/>
    </source>
</evidence>
<dbReference type="SUPFAM" id="SSF47384">
    <property type="entry name" value="Homodimeric domain of signal transducing histidine kinase"/>
    <property type="match status" value="1"/>
</dbReference>
<evidence type="ECO:0000256" key="1">
    <source>
        <dbReference type="ARBA" id="ARBA00000085"/>
    </source>
</evidence>
<dbReference type="InterPro" id="IPR003594">
    <property type="entry name" value="HATPase_dom"/>
</dbReference>
<evidence type="ECO:0000256" key="2">
    <source>
        <dbReference type="ARBA" id="ARBA00012438"/>
    </source>
</evidence>
<dbReference type="InterPro" id="IPR000014">
    <property type="entry name" value="PAS"/>
</dbReference>
<evidence type="ECO:0000256" key="5">
    <source>
        <dbReference type="ARBA" id="ARBA00022777"/>
    </source>
</evidence>
<dbReference type="SMART" id="SM00388">
    <property type="entry name" value="HisKA"/>
    <property type="match status" value="1"/>
</dbReference>
<dbReference type="InterPro" id="IPR036890">
    <property type="entry name" value="HATPase_C_sf"/>
</dbReference>
<evidence type="ECO:0000256" key="3">
    <source>
        <dbReference type="ARBA" id="ARBA00022553"/>
    </source>
</evidence>
<dbReference type="Pfam" id="PF00512">
    <property type="entry name" value="HisKA"/>
    <property type="match status" value="1"/>
</dbReference>
<dbReference type="AlphaFoldDB" id="A0A7V6A318"/>
<feature type="coiled-coil region" evidence="6">
    <location>
        <begin position="138"/>
        <end position="197"/>
    </location>
</feature>
<dbReference type="PANTHER" id="PTHR43304:SF1">
    <property type="entry name" value="PAC DOMAIN-CONTAINING PROTEIN"/>
    <property type="match status" value="1"/>
</dbReference>
<name>A0A7V6A318_9BACT</name>
<dbReference type="SUPFAM" id="SSF55874">
    <property type="entry name" value="ATPase domain of HSP90 chaperone/DNA topoisomerase II/histidine kinase"/>
    <property type="match status" value="1"/>
</dbReference>
<dbReference type="FunFam" id="3.30.565.10:FF:000006">
    <property type="entry name" value="Sensor histidine kinase WalK"/>
    <property type="match status" value="1"/>
</dbReference>
<comment type="caution">
    <text evidence="8">The sequence shown here is derived from an EMBL/GenBank/DDBJ whole genome shotgun (WGS) entry which is preliminary data.</text>
</comment>
<evidence type="ECO:0000259" key="7">
    <source>
        <dbReference type="PROSITE" id="PS50109"/>
    </source>
</evidence>
<dbReference type="GO" id="GO:0000155">
    <property type="term" value="F:phosphorelay sensor kinase activity"/>
    <property type="evidence" value="ECO:0007669"/>
    <property type="project" value="InterPro"/>
</dbReference>
<keyword evidence="4" id="KW-0808">Transferase</keyword>
<dbReference type="PROSITE" id="PS50109">
    <property type="entry name" value="HIS_KIN"/>
    <property type="match status" value="1"/>
</dbReference>
<dbReference type="InterPro" id="IPR003661">
    <property type="entry name" value="HisK_dim/P_dom"/>
</dbReference>
<dbReference type="Pfam" id="PF02518">
    <property type="entry name" value="HATPase_c"/>
    <property type="match status" value="1"/>
</dbReference>
<dbReference type="Pfam" id="PF08448">
    <property type="entry name" value="PAS_4"/>
    <property type="match status" value="1"/>
</dbReference>
<keyword evidence="5 8" id="KW-0418">Kinase</keyword>
<sequence length="422" mass="48076">MSEAHSPGGCAGKEEELKKALEYSQSIVETVREPLLVLDGELRVVSANRSFYQTFHVHPQETEAHFIYDLGNRQWDIPRLRKLLEEIIPENTVIEGFEVDHVFPVIGRKTMLLNARRIEGKGNRSPLILLAMEDITLRKQAEETLKKAHAELEKRVQERTAELAALNEELRKEIEARKQAERMLELKANELARSNADLEQFAYSVSHDLREPLHVVAGFLRLLAKRCQGKIDSKGQEYIDHAIKSVQRMEQMIDDILSYSRISTRGKEFELTDCNHVLDQVLEDLKLAIEESGVSITREPLPTVMADAGQLARVFQNLLGNAIKFRSDRPLKIRVGAERLGDHWRFFVQDNGIGMCSKDCERIFFLFERLHDKSKYPGTGIGLAICKRIIERHGGRIWAESEPGQGSTFYFTIPAHAEKPAG</sequence>
<keyword evidence="6" id="KW-0175">Coiled coil</keyword>
<accession>A0A7V6A318</accession>
<dbReference type="EC" id="2.7.13.3" evidence="2"/>
<comment type="catalytic activity">
    <reaction evidence="1">
        <text>ATP + protein L-histidine = ADP + protein N-phospho-L-histidine.</text>
        <dbReference type="EC" id="2.7.13.3"/>
    </reaction>
</comment>
<dbReference type="InterPro" id="IPR035965">
    <property type="entry name" value="PAS-like_dom_sf"/>
</dbReference>
<dbReference type="SMART" id="SM00387">
    <property type="entry name" value="HATPase_c"/>
    <property type="match status" value="1"/>
</dbReference>
<dbReference type="Gene3D" id="1.10.287.130">
    <property type="match status" value="1"/>
</dbReference>
<dbReference type="InterPro" id="IPR013656">
    <property type="entry name" value="PAS_4"/>
</dbReference>
<dbReference type="Gene3D" id="3.30.565.10">
    <property type="entry name" value="Histidine kinase-like ATPase, C-terminal domain"/>
    <property type="match status" value="1"/>
</dbReference>
<gene>
    <name evidence="8" type="ORF">ENV52_06250</name>
</gene>
<dbReference type="CDD" id="cd00082">
    <property type="entry name" value="HisKA"/>
    <property type="match status" value="1"/>
</dbReference>
<dbReference type="InterPro" id="IPR004358">
    <property type="entry name" value="Sig_transdc_His_kin-like_C"/>
</dbReference>
<proteinExistence type="predicted"/>
<protein>
    <recommendedName>
        <fullName evidence="2">histidine kinase</fullName>
        <ecNumber evidence="2">2.7.13.3</ecNumber>
    </recommendedName>
</protein>
<dbReference type="InterPro" id="IPR005467">
    <property type="entry name" value="His_kinase_dom"/>
</dbReference>
<dbReference type="PANTHER" id="PTHR43304">
    <property type="entry name" value="PHYTOCHROME-LIKE PROTEIN CPH1"/>
    <property type="match status" value="1"/>
</dbReference>
<dbReference type="InterPro" id="IPR036097">
    <property type="entry name" value="HisK_dim/P_sf"/>
</dbReference>
<dbReference type="InterPro" id="IPR052162">
    <property type="entry name" value="Sensor_kinase/Photoreceptor"/>
</dbReference>
<evidence type="ECO:0000256" key="6">
    <source>
        <dbReference type="SAM" id="Coils"/>
    </source>
</evidence>
<organism evidence="8">
    <name type="scientific">Desulfobacca acetoxidans</name>
    <dbReference type="NCBI Taxonomy" id="60893"/>
    <lineage>
        <taxon>Bacteria</taxon>
        <taxon>Pseudomonadati</taxon>
        <taxon>Thermodesulfobacteriota</taxon>
        <taxon>Desulfobaccia</taxon>
        <taxon>Desulfobaccales</taxon>
        <taxon>Desulfobaccaceae</taxon>
        <taxon>Desulfobacca</taxon>
    </lineage>
</organism>
<keyword evidence="3" id="KW-0597">Phosphoprotein</keyword>
<dbReference type="CDD" id="cd00130">
    <property type="entry name" value="PAS"/>
    <property type="match status" value="1"/>
</dbReference>
<reference evidence="8" key="1">
    <citation type="journal article" date="2020" name="mSystems">
        <title>Genome- and Community-Level Interaction Insights into Carbon Utilization and Element Cycling Functions of Hydrothermarchaeota in Hydrothermal Sediment.</title>
        <authorList>
            <person name="Zhou Z."/>
            <person name="Liu Y."/>
            <person name="Xu W."/>
            <person name="Pan J."/>
            <person name="Luo Z.H."/>
            <person name="Li M."/>
        </authorList>
    </citation>
    <scope>NUCLEOTIDE SEQUENCE [LARGE SCALE GENOMIC DNA]</scope>
    <source>
        <strain evidence="8">SpSt-767</strain>
    </source>
</reference>
<evidence type="ECO:0000313" key="8">
    <source>
        <dbReference type="EMBL" id="HHS29285.1"/>
    </source>
</evidence>